<dbReference type="InterPro" id="IPR000788">
    <property type="entry name" value="RNR_lg_C"/>
</dbReference>
<dbReference type="GO" id="GO:0005971">
    <property type="term" value="C:ribonucleoside-diphosphate reductase complex"/>
    <property type="evidence" value="ECO:0007669"/>
    <property type="project" value="TreeGrafter"/>
</dbReference>
<evidence type="ECO:0000256" key="3">
    <source>
        <dbReference type="ARBA" id="ARBA00022533"/>
    </source>
</evidence>
<keyword evidence="7 10" id="KW-0215">Deoxyribonucleotide synthesis</keyword>
<evidence type="ECO:0000256" key="4">
    <source>
        <dbReference type="ARBA" id="ARBA00022741"/>
    </source>
</evidence>
<organism evidence="12 13">
    <name type="scientific">Lentinula aciculospora</name>
    <dbReference type="NCBI Taxonomy" id="153920"/>
    <lineage>
        <taxon>Eukaryota</taxon>
        <taxon>Fungi</taxon>
        <taxon>Dikarya</taxon>
        <taxon>Basidiomycota</taxon>
        <taxon>Agaricomycotina</taxon>
        <taxon>Agaricomycetes</taxon>
        <taxon>Agaricomycetidae</taxon>
        <taxon>Agaricales</taxon>
        <taxon>Marasmiineae</taxon>
        <taxon>Omphalotaceae</taxon>
        <taxon>Lentinula</taxon>
    </lineage>
</organism>
<comment type="caution">
    <text evidence="12">The sequence shown here is derived from an EMBL/GenBank/DDBJ whole genome shotgun (WGS) entry which is preliminary data.</text>
</comment>
<keyword evidence="5 9" id="KW-0067">ATP-binding</keyword>
<keyword evidence="13" id="KW-1185">Reference proteome</keyword>
<dbReference type="OrthoDB" id="3000483at2759"/>
<protein>
    <recommendedName>
        <fullName evidence="2 10">Ribonucleoside-diphosphate reductase</fullName>
        <ecNumber evidence="2 10">1.17.4.1</ecNumber>
    </recommendedName>
</protein>
<name>A0A9W9DJT2_9AGAR</name>
<dbReference type="InterPro" id="IPR013509">
    <property type="entry name" value="RNR_lsu_N"/>
</dbReference>
<dbReference type="PROSITE" id="PS51161">
    <property type="entry name" value="ATP_CONE"/>
    <property type="match status" value="1"/>
</dbReference>
<dbReference type="Pfam" id="PF03477">
    <property type="entry name" value="ATP-cone"/>
    <property type="match status" value="1"/>
</dbReference>
<dbReference type="InterPro" id="IPR008926">
    <property type="entry name" value="RNR_R1-su_N"/>
</dbReference>
<evidence type="ECO:0000313" key="13">
    <source>
        <dbReference type="Proteomes" id="UP001150266"/>
    </source>
</evidence>
<accession>A0A9W9DJT2</accession>
<evidence type="ECO:0000256" key="7">
    <source>
        <dbReference type="ARBA" id="ARBA00023116"/>
    </source>
</evidence>
<dbReference type="AlphaFoldDB" id="A0A9W9DJT2"/>
<keyword evidence="4 9" id="KW-0547">Nucleotide-binding</keyword>
<dbReference type="EC" id="1.17.4.1" evidence="2 10"/>
<reference evidence="12" key="1">
    <citation type="submission" date="2022-08" db="EMBL/GenBank/DDBJ databases">
        <title>A Global Phylogenomic Analysis of the Shiitake Genus Lentinula.</title>
        <authorList>
            <consortium name="DOE Joint Genome Institute"/>
            <person name="Sierra-Patev S."/>
            <person name="Min B."/>
            <person name="Naranjo-Ortiz M."/>
            <person name="Looney B."/>
            <person name="Konkel Z."/>
            <person name="Slot J.C."/>
            <person name="Sakamoto Y."/>
            <person name="Steenwyk J.L."/>
            <person name="Rokas A."/>
            <person name="Carro J."/>
            <person name="Camarero S."/>
            <person name="Ferreira P."/>
            <person name="Molpeceres G."/>
            <person name="Ruiz-Duenas F.J."/>
            <person name="Serrano A."/>
            <person name="Henrissat B."/>
            <person name="Drula E."/>
            <person name="Hughes K.W."/>
            <person name="Mata J.L."/>
            <person name="Ishikawa N.K."/>
            <person name="Vargas-Isla R."/>
            <person name="Ushijima S."/>
            <person name="Smith C.A."/>
            <person name="Ahrendt S."/>
            <person name="Andreopoulos W."/>
            <person name="He G."/>
            <person name="Labutti K."/>
            <person name="Lipzen A."/>
            <person name="Ng V."/>
            <person name="Riley R."/>
            <person name="Sandor L."/>
            <person name="Barry K."/>
            <person name="Martinez A.T."/>
            <person name="Xiao Y."/>
            <person name="Gibbons J.G."/>
            <person name="Terashima K."/>
            <person name="Grigoriev I.V."/>
            <person name="Hibbett D.S."/>
        </authorList>
    </citation>
    <scope>NUCLEOTIDE SEQUENCE</scope>
    <source>
        <strain evidence="12">JLM2183</strain>
    </source>
</reference>
<gene>
    <name evidence="12" type="ORF">J3R30DRAFT_733101</name>
</gene>
<evidence type="ECO:0000256" key="2">
    <source>
        <dbReference type="ARBA" id="ARBA00012274"/>
    </source>
</evidence>
<dbReference type="PROSITE" id="PS00089">
    <property type="entry name" value="RIBORED_LARGE"/>
    <property type="match status" value="1"/>
</dbReference>
<dbReference type="Pfam" id="PF02867">
    <property type="entry name" value="Ribonuc_red_lgC"/>
    <property type="match status" value="1"/>
</dbReference>
<evidence type="ECO:0000256" key="8">
    <source>
        <dbReference type="ARBA" id="ARBA00024942"/>
    </source>
</evidence>
<comment type="function">
    <text evidence="8 10">Provides the precursors necessary for DNA synthesis. Catalyzes the biosynthesis of deoxyribonucleotides from the corresponding ribonucleotides.</text>
</comment>
<evidence type="ECO:0000256" key="1">
    <source>
        <dbReference type="ARBA" id="ARBA00010406"/>
    </source>
</evidence>
<dbReference type="SUPFAM" id="SSF48168">
    <property type="entry name" value="R1 subunit of ribonucleotide reductase, N-terminal domain"/>
    <property type="match status" value="1"/>
</dbReference>
<dbReference type="PANTHER" id="PTHR11573">
    <property type="entry name" value="RIBONUCLEOSIDE-DIPHOSPHATE REDUCTASE LARGE CHAIN"/>
    <property type="match status" value="1"/>
</dbReference>
<dbReference type="InterPro" id="IPR005144">
    <property type="entry name" value="ATP-cone_dom"/>
</dbReference>
<dbReference type="GO" id="GO:0005524">
    <property type="term" value="F:ATP binding"/>
    <property type="evidence" value="ECO:0007669"/>
    <property type="project" value="UniProtKB-UniRule"/>
</dbReference>
<evidence type="ECO:0000256" key="10">
    <source>
        <dbReference type="RuleBase" id="RU003410"/>
    </source>
</evidence>
<evidence type="ECO:0000256" key="6">
    <source>
        <dbReference type="ARBA" id="ARBA00023002"/>
    </source>
</evidence>
<evidence type="ECO:0000256" key="5">
    <source>
        <dbReference type="ARBA" id="ARBA00022840"/>
    </source>
</evidence>
<proteinExistence type="inferred from homology"/>
<comment type="similarity">
    <text evidence="1 10">Belongs to the ribonucleoside diphosphate reductase large chain family.</text>
</comment>
<evidence type="ECO:0000259" key="11">
    <source>
        <dbReference type="PROSITE" id="PS51161"/>
    </source>
</evidence>
<dbReference type="EMBL" id="JAOTPV010000017">
    <property type="protein sequence ID" value="KAJ4473818.1"/>
    <property type="molecule type" value="Genomic_DNA"/>
</dbReference>
<comment type="catalytic activity">
    <reaction evidence="10">
        <text>a 2'-deoxyribonucleoside 5'-diphosphate + [thioredoxin]-disulfide + H2O = a ribonucleoside 5'-diphosphate + [thioredoxin]-dithiol</text>
        <dbReference type="Rhea" id="RHEA:23252"/>
        <dbReference type="Rhea" id="RHEA-COMP:10698"/>
        <dbReference type="Rhea" id="RHEA-COMP:10700"/>
        <dbReference type="ChEBI" id="CHEBI:15377"/>
        <dbReference type="ChEBI" id="CHEBI:29950"/>
        <dbReference type="ChEBI" id="CHEBI:50058"/>
        <dbReference type="ChEBI" id="CHEBI:57930"/>
        <dbReference type="ChEBI" id="CHEBI:73316"/>
        <dbReference type="EC" id="1.17.4.1"/>
    </reaction>
</comment>
<dbReference type="PRINTS" id="PR01183">
    <property type="entry name" value="RIBORDTASEM1"/>
</dbReference>
<dbReference type="NCBIfam" id="TIGR02506">
    <property type="entry name" value="NrdE_NrdA"/>
    <property type="match status" value="1"/>
</dbReference>
<keyword evidence="3" id="KW-0021">Allosteric enzyme</keyword>
<sequence length="781" mass="88158">MITSIIKRDGRKEQIDSAKLTVRVRNLCYNLDPLVNPHEVTEKAIAGVYPGITTAELDNLTADTAAYLTTRHPDYATLASRISVSKLHKETKERFSDVIQDLHSYVQPNTGGKHLPRISDKTFQVVMAHREVLDNAINHELDFDYQYFGFKILERAFLLRLDGKLVERIQHLIMRIAVCIHENDIASVLEAYNLMSQKYYMHASAALYDAGTTHPQICNCFLTSMRDDSVEGVLDALTKCCQISRYNSGVSVSISNHRAKGSLIPEMPNGVSPGLVPMLRTFNAASRYVDQGAGKRLGAFNMILEPWHADIFEFLDLKKNNGKEEMRARDLFLTLWVPDLFMKRVKANEDWSLFCPSEAPGLDMVHSKEFEELYARYEREGRARSTIPSEKLWKAILATQIETGGPFMLYKDSANVKSNQQNLGTIRSTNLCVEILEYTSSDEVAVCTCASLALPAFVNDGKYDFKKLHEVTKVVIKNLDRAIDVNFYPVPEARTSNLRHRPLGLGVQGLADAFMKLHLPFDSDQARVLNQQIFETIYHGALEASVELAERYGPYETWIGSPAQQGKLQYDLWGVTPSSLWNWSELKERIASKGIRNSLLVAPMPTSTISSIFGYNECFEPYTSNMYTRRLRTGEFQVVCPWLIKDLVRLGLWNDYLKNQLIANGGSIQDIAEIPADIKAIYKTVWEISQRHIIDMSADRGAFICQSQSLNIFMAKPTAKQLTAMHFHGWKKGLKSGLYYLRTRPAVEAIQFTVDKGMLSNGKGVSIDLVDLNAESQQNDG</sequence>
<evidence type="ECO:0000313" key="12">
    <source>
        <dbReference type="EMBL" id="KAJ4473818.1"/>
    </source>
</evidence>
<dbReference type="CDD" id="cd01679">
    <property type="entry name" value="RNR_I"/>
    <property type="match status" value="1"/>
</dbReference>
<keyword evidence="6 10" id="KW-0560">Oxidoreductase</keyword>
<evidence type="ECO:0000256" key="9">
    <source>
        <dbReference type="PROSITE-ProRule" id="PRU00492"/>
    </source>
</evidence>
<dbReference type="GO" id="GO:0004748">
    <property type="term" value="F:ribonucleoside-diphosphate reductase activity, thioredoxin disulfide as acceptor"/>
    <property type="evidence" value="ECO:0007669"/>
    <property type="project" value="UniProtKB-EC"/>
</dbReference>
<dbReference type="Proteomes" id="UP001150266">
    <property type="component" value="Unassembled WGS sequence"/>
</dbReference>
<dbReference type="Gene3D" id="3.20.70.20">
    <property type="match status" value="1"/>
</dbReference>
<dbReference type="PANTHER" id="PTHR11573:SF6">
    <property type="entry name" value="RIBONUCLEOSIDE-DIPHOSPHATE REDUCTASE LARGE SUBUNIT"/>
    <property type="match status" value="1"/>
</dbReference>
<dbReference type="InterPro" id="IPR013346">
    <property type="entry name" value="NrdE_NrdA_C"/>
</dbReference>
<dbReference type="GO" id="GO:0009263">
    <property type="term" value="P:deoxyribonucleotide biosynthetic process"/>
    <property type="evidence" value="ECO:0007669"/>
    <property type="project" value="UniProtKB-KW"/>
</dbReference>
<dbReference type="Pfam" id="PF00317">
    <property type="entry name" value="Ribonuc_red_lgN"/>
    <property type="match status" value="1"/>
</dbReference>
<feature type="domain" description="ATP-cone" evidence="11">
    <location>
        <begin position="3"/>
        <end position="93"/>
    </location>
</feature>
<dbReference type="InterPro" id="IPR039718">
    <property type="entry name" value="Rrm1"/>
</dbReference>
<dbReference type="SUPFAM" id="SSF51998">
    <property type="entry name" value="PFL-like glycyl radical enzymes"/>
    <property type="match status" value="1"/>
</dbReference>